<gene>
    <name evidence="1" type="ORF">QFC20_004326</name>
</gene>
<dbReference type="EMBL" id="JASBWS010000049">
    <property type="protein sequence ID" value="KAJ9105191.1"/>
    <property type="molecule type" value="Genomic_DNA"/>
</dbReference>
<evidence type="ECO:0000313" key="2">
    <source>
        <dbReference type="Proteomes" id="UP001230649"/>
    </source>
</evidence>
<accession>A0ACC2W2W2</accession>
<sequence>MNPALDRLDAALECPICKHAFEAPVSLACGHSFCSRCIRDALQERKECPVCREEAREGQVRRNRVVEELVGAWTGLRDDILRLSLPPPKRKSSLPPPPAKRRRTTPPPASHPPNGEAIVLDLDSDDDDVVVSLDDPPSAQTDSRTRVDPPTGLISCPACAQQLPLTSLNAHLDRGCPPVGPANGSSTSAKAWAALFSAPGPSRGDADAELLSKRITKPNYALASTKELRGLLETYGCPTAGERAVANLDASNPRPLKSLRTELEVQERARNRDKEDAGRAKQAFVNATDDDEAFKRLEKELRARRKKGEQKGG</sequence>
<dbReference type="Proteomes" id="UP001230649">
    <property type="component" value="Unassembled WGS sequence"/>
</dbReference>
<reference evidence="1" key="1">
    <citation type="submission" date="2023-04" db="EMBL/GenBank/DDBJ databases">
        <title>Draft Genome sequencing of Naganishia species isolated from polar environments using Oxford Nanopore Technology.</title>
        <authorList>
            <person name="Leo P."/>
            <person name="Venkateswaran K."/>
        </authorList>
    </citation>
    <scope>NUCLEOTIDE SEQUENCE</scope>
    <source>
        <strain evidence="1">MNA-CCFEE 5262</strain>
    </source>
</reference>
<evidence type="ECO:0000313" key="1">
    <source>
        <dbReference type="EMBL" id="KAJ9105191.1"/>
    </source>
</evidence>
<proteinExistence type="predicted"/>
<keyword evidence="2" id="KW-1185">Reference proteome</keyword>
<protein>
    <submittedName>
        <fullName evidence="1">Uncharacterized protein</fullName>
    </submittedName>
</protein>
<comment type="caution">
    <text evidence="1">The sequence shown here is derived from an EMBL/GenBank/DDBJ whole genome shotgun (WGS) entry which is preliminary data.</text>
</comment>
<organism evidence="1 2">
    <name type="scientific">Naganishia adeliensis</name>
    <dbReference type="NCBI Taxonomy" id="92952"/>
    <lineage>
        <taxon>Eukaryota</taxon>
        <taxon>Fungi</taxon>
        <taxon>Dikarya</taxon>
        <taxon>Basidiomycota</taxon>
        <taxon>Agaricomycotina</taxon>
        <taxon>Tremellomycetes</taxon>
        <taxon>Filobasidiales</taxon>
        <taxon>Filobasidiaceae</taxon>
        <taxon>Naganishia</taxon>
    </lineage>
</organism>
<name>A0ACC2W2W2_9TREE</name>